<comment type="similarity">
    <text evidence="1">Belongs to the class IV-like SAM-binding methyltransferase superfamily. RNA methyltransferase TrmH family.</text>
</comment>
<dbReference type="CDD" id="cd18103">
    <property type="entry name" value="SpoU-like_RlmB"/>
    <property type="match status" value="1"/>
</dbReference>
<gene>
    <name evidence="6" type="primary">rlmB</name>
    <name evidence="6" type="ORF">GKIL_1463</name>
</gene>
<accession>U5QJA9</accession>
<evidence type="ECO:0000256" key="1">
    <source>
        <dbReference type="ARBA" id="ARBA00007228"/>
    </source>
</evidence>
<dbReference type="GO" id="GO:0008173">
    <property type="term" value="F:RNA methyltransferase activity"/>
    <property type="evidence" value="ECO:0007669"/>
    <property type="project" value="InterPro"/>
</dbReference>
<feature type="compositionally biased region" description="Basic and acidic residues" evidence="4">
    <location>
        <begin position="26"/>
        <end position="47"/>
    </location>
</feature>
<dbReference type="Proteomes" id="UP000017396">
    <property type="component" value="Chromosome"/>
</dbReference>
<dbReference type="OrthoDB" id="9794400at2"/>
<dbReference type="RefSeq" id="WP_023172811.1">
    <property type="nucleotide sequence ID" value="NC_022600.1"/>
</dbReference>
<evidence type="ECO:0000313" key="6">
    <source>
        <dbReference type="EMBL" id="AGY57709.1"/>
    </source>
</evidence>
<proteinExistence type="inferred from homology"/>
<dbReference type="SUPFAM" id="SSF55315">
    <property type="entry name" value="L30e-like"/>
    <property type="match status" value="1"/>
</dbReference>
<dbReference type="PATRIC" id="fig|1183438.3.peg.1441"/>
<dbReference type="Pfam" id="PF08032">
    <property type="entry name" value="SpoU_sub_bind"/>
    <property type="match status" value="1"/>
</dbReference>
<evidence type="ECO:0000259" key="5">
    <source>
        <dbReference type="SMART" id="SM00967"/>
    </source>
</evidence>
<name>U5QJA9_GLOK1</name>
<dbReference type="InterPro" id="IPR013123">
    <property type="entry name" value="SpoU_subst-bd"/>
</dbReference>
<dbReference type="PANTHER" id="PTHR46429:SF1">
    <property type="entry name" value="23S RRNA (GUANOSINE-2'-O-)-METHYLTRANSFERASE RLMB"/>
    <property type="match status" value="1"/>
</dbReference>
<dbReference type="eggNOG" id="COG0566">
    <property type="taxonomic scope" value="Bacteria"/>
</dbReference>
<dbReference type="GO" id="GO:0032259">
    <property type="term" value="P:methylation"/>
    <property type="evidence" value="ECO:0007669"/>
    <property type="project" value="UniProtKB-KW"/>
</dbReference>
<dbReference type="NCBIfam" id="TIGR00186">
    <property type="entry name" value="rRNA_methyl_3"/>
    <property type="match status" value="1"/>
</dbReference>
<dbReference type="FunFam" id="3.40.1280.10:FF:000008">
    <property type="entry name" value="Group 3 RNA methyltransferase TrmH"/>
    <property type="match status" value="1"/>
</dbReference>
<reference evidence="6 7" key="1">
    <citation type="journal article" date="2013" name="PLoS ONE">
        <title>Cultivation and Complete Genome Sequencing of Gloeobacter kilaueensis sp. nov., from a Lava Cave in Kilauea Caldera, Hawai'i.</title>
        <authorList>
            <person name="Saw J.H."/>
            <person name="Schatz M."/>
            <person name="Brown M.V."/>
            <person name="Kunkel D.D."/>
            <person name="Foster J.S."/>
            <person name="Shick H."/>
            <person name="Christensen S."/>
            <person name="Hou S."/>
            <person name="Wan X."/>
            <person name="Donachie S.P."/>
        </authorList>
    </citation>
    <scope>NUCLEOTIDE SEQUENCE [LARGE SCALE GENOMIC DNA]</scope>
    <source>
        <strain evidence="7">JS</strain>
    </source>
</reference>
<dbReference type="SMART" id="SM00967">
    <property type="entry name" value="SpoU_sub_bind"/>
    <property type="match status" value="1"/>
</dbReference>
<dbReference type="GO" id="GO:0006396">
    <property type="term" value="P:RNA processing"/>
    <property type="evidence" value="ECO:0007669"/>
    <property type="project" value="InterPro"/>
</dbReference>
<dbReference type="Gene3D" id="3.40.1280.10">
    <property type="match status" value="1"/>
</dbReference>
<dbReference type="InterPro" id="IPR029064">
    <property type="entry name" value="Ribosomal_eL30-like_sf"/>
</dbReference>
<evidence type="ECO:0000256" key="4">
    <source>
        <dbReference type="SAM" id="MobiDB-lite"/>
    </source>
</evidence>
<dbReference type="KEGG" id="glj:GKIL_1463"/>
<dbReference type="InterPro" id="IPR029026">
    <property type="entry name" value="tRNA_m1G_MTases_N"/>
</dbReference>
<dbReference type="STRING" id="1183438.GKIL_1463"/>
<dbReference type="InterPro" id="IPR029028">
    <property type="entry name" value="Alpha/beta_knot_MTases"/>
</dbReference>
<dbReference type="FunFam" id="3.30.1330.30:FF:000063">
    <property type="entry name" value="RNA methyltransferase, TrmH family, group 3"/>
    <property type="match status" value="1"/>
</dbReference>
<dbReference type="GO" id="GO:0005829">
    <property type="term" value="C:cytosol"/>
    <property type="evidence" value="ECO:0007669"/>
    <property type="project" value="TreeGrafter"/>
</dbReference>
<dbReference type="SUPFAM" id="SSF75217">
    <property type="entry name" value="alpha/beta knot"/>
    <property type="match status" value="1"/>
</dbReference>
<sequence>MAPTPRPQKPKRSGTRSAAAKPIRKTSADARVRKLKEGERGERRVAKDSSQAKPVRKADAAARAKRPAKDITPPATERLPKKTIAPSKPAPAEASETGESDEAELLYGKQPVLAALQARRPLNRVWLIERLRYDPRFLRLLDAAKAGGTVIDIVEPRRLDQLTAGANHQGVAAQTAAHPYVEFEDLITAAADHPQPVLLAADGIEDPHNLGALIRSAEAFGFQGVILPRRRAVGVTTTVAKVAAGAVEHLPIARVTNLNQALERLKEAGFQVVGTQQKASQPVFDLTLSGALVIVVGSEGKGISLLTQRHCDQIVSIPLVGKTASLNASVAGGIVLYEVLRQRSAQKIDLS</sequence>
<dbReference type="Pfam" id="PF00588">
    <property type="entry name" value="SpoU_methylase"/>
    <property type="match status" value="1"/>
</dbReference>
<evidence type="ECO:0000256" key="3">
    <source>
        <dbReference type="ARBA" id="ARBA00022679"/>
    </source>
</evidence>
<dbReference type="EMBL" id="CP003587">
    <property type="protein sequence ID" value="AGY57709.1"/>
    <property type="molecule type" value="Genomic_DNA"/>
</dbReference>
<protein>
    <submittedName>
        <fullName evidence="6">RNA methyltransferase, TrmH family, group 3</fullName>
        <ecNumber evidence="6">2.1.1.185</ecNumber>
    </submittedName>
</protein>
<feature type="region of interest" description="Disordered" evidence="4">
    <location>
        <begin position="1"/>
        <end position="102"/>
    </location>
</feature>
<evidence type="ECO:0000256" key="2">
    <source>
        <dbReference type="ARBA" id="ARBA00022603"/>
    </source>
</evidence>
<dbReference type="HOGENOM" id="CLU_021322_0_0_3"/>
<organism evidence="6 7">
    <name type="scientific">Gloeobacter kilaueensis (strain ATCC BAA-2537 / CCAP 1431/1 / ULC 316 / JS1)</name>
    <dbReference type="NCBI Taxonomy" id="1183438"/>
    <lineage>
        <taxon>Bacteria</taxon>
        <taxon>Bacillati</taxon>
        <taxon>Cyanobacteriota</taxon>
        <taxon>Cyanophyceae</taxon>
        <taxon>Gloeobacterales</taxon>
        <taxon>Gloeobacteraceae</taxon>
        <taxon>Gloeobacter</taxon>
    </lineage>
</organism>
<feature type="domain" description="RNA 2-O ribose methyltransferase substrate binding" evidence="5">
    <location>
        <begin position="105"/>
        <end position="181"/>
    </location>
</feature>
<dbReference type="AlphaFoldDB" id="U5QJA9"/>
<dbReference type="PANTHER" id="PTHR46429">
    <property type="entry name" value="23S RRNA (GUANOSINE-2'-O-)-METHYLTRANSFERASE RLMB"/>
    <property type="match status" value="1"/>
</dbReference>
<keyword evidence="2 6" id="KW-0489">Methyltransferase</keyword>
<dbReference type="EC" id="2.1.1.185" evidence="6"/>
<dbReference type="Gene3D" id="3.30.1330.30">
    <property type="match status" value="1"/>
</dbReference>
<evidence type="ECO:0000313" key="7">
    <source>
        <dbReference type="Proteomes" id="UP000017396"/>
    </source>
</evidence>
<dbReference type="InterPro" id="IPR004441">
    <property type="entry name" value="rRNA_MeTrfase_TrmH"/>
</dbReference>
<keyword evidence="3 6" id="KW-0808">Transferase</keyword>
<dbReference type="GO" id="GO:0003723">
    <property type="term" value="F:RNA binding"/>
    <property type="evidence" value="ECO:0007669"/>
    <property type="project" value="InterPro"/>
</dbReference>
<feature type="compositionally biased region" description="Low complexity" evidence="4">
    <location>
        <begin position="85"/>
        <end position="95"/>
    </location>
</feature>
<keyword evidence="7" id="KW-1185">Reference proteome</keyword>
<dbReference type="InterPro" id="IPR001537">
    <property type="entry name" value="SpoU_MeTrfase"/>
</dbReference>